<dbReference type="RefSeq" id="WP_326088038.1">
    <property type="nucleotide sequence ID" value="NZ_JARLKZ010000006.1"/>
</dbReference>
<organism evidence="3 4">
    <name type="scientific">Paenibacillus dokdonensis</name>
    <dbReference type="NCBI Taxonomy" id="2567944"/>
    <lineage>
        <taxon>Bacteria</taxon>
        <taxon>Bacillati</taxon>
        <taxon>Bacillota</taxon>
        <taxon>Bacilli</taxon>
        <taxon>Bacillales</taxon>
        <taxon>Paenibacillaceae</taxon>
        <taxon>Paenibacillus</taxon>
    </lineage>
</organism>
<gene>
    <name evidence="3" type="ORF">P4H66_10980</name>
</gene>
<protein>
    <submittedName>
        <fullName evidence="3">Anti sigma factor C-terminal domain-containing protein</fullName>
    </submittedName>
</protein>
<keyword evidence="4" id="KW-1185">Reference proteome</keyword>
<keyword evidence="1" id="KW-1133">Transmembrane helix</keyword>
<keyword evidence="1" id="KW-0812">Transmembrane</keyword>
<sequence length="361" mass="41618">MHDEIEKQGTDVHRYEDLITEPPKWSKKKFNRMMWRTRMNKLKNAASAVILLFLLYTVYISVIHIYFNTSGVNGTFIRSIITMVELHENGVRVERPANSTIEVTPFLTQKTTLKLYRNVGDWQVITGEIRAKKGVFGELTYSFENMSTYLNKNSHTSFILPASIMFDKPIKDIPRQEGDLEQLSKIEDGNVAELSFSTNTLVSPEHLMGLLAQYNIVVTGMPVYAGELKAFDTSHSVAGGTDYYVPYLNLRPTSGYDDNNELSSWQLYFAAADKGKMSEHVKNLMSELEWMTTNIQYNGVNQDKERLAYLLKNEVQVYGATVTGPVRELEKLKEQPEFREFRLGRIEVWNWDKKYFKRPSS</sequence>
<evidence type="ECO:0000259" key="2">
    <source>
        <dbReference type="Pfam" id="PF13791"/>
    </source>
</evidence>
<comment type="caution">
    <text evidence="3">The sequence shown here is derived from an EMBL/GenBank/DDBJ whole genome shotgun (WGS) entry which is preliminary data.</text>
</comment>
<evidence type="ECO:0000313" key="4">
    <source>
        <dbReference type="Proteomes" id="UP001344632"/>
    </source>
</evidence>
<evidence type="ECO:0000313" key="3">
    <source>
        <dbReference type="EMBL" id="MEC0240374.1"/>
    </source>
</evidence>
<keyword evidence="1" id="KW-0472">Membrane</keyword>
<proteinExistence type="predicted"/>
<feature type="transmembrane region" description="Helical" evidence="1">
    <location>
        <begin position="42"/>
        <end position="67"/>
    </location>
</feature>
<accession>A0ABU6GLY3</accession>
<evidence type="ECO:0000256" key="1">
    <source>
        <dbReference type="SAM" id="Phobius"/>
    </source>
</evidence>
<dbReference type="Proteomes" id="UP001344632">
    <property type="component" value="Unassembled WGS sequence"/>
</dbReference>
<reference evidence="3 4" key="1">
    <citation type="submission" date="2023-03" db="EMBL/GenBank/DDBJ databases">
        <title>Bacillus Genome Sequencing.</title>
        <authorList>
            <person name="Dunlap C."/>
        </authorList>
    </citation>
    <scope>NUCLEOTIDE SEQUENCE [LARGE SCALE GENOMIC DNA]</scope>
    <source>
        <strain evidence="3 4">BD-525</strain>
    </source>
</reference>
<dbReference type="EMBL" id="JARLKZ010000006">
    <property type="protein sequence ID" value="MEC0240374.1"/>
    <property type="molecule type" value="Genomic_DNA"/>
</dbReference>
<name>A0ABU6GLY3_9BACL</name>
<dbReference type="InterPro" id="IPR025672">
    <property type="entry name" value="Sigma_reg_C_dom"/>
</dbReference>
<dbReference type="Pfam" id="PF13791">
    <property type="entry name" value="Sigma_reg_C"/>
    <property type="match status" value="1"/>
</dbReference>
<feature type="domain" description="Sigma factor regulator C-terminal" evidence="2">
    <location>
        <begin position="183"/>
        <end position="344"/>
    </location>
</feature>